<keyword evidence="7" id="KW-1185">Reference proteome</keyword>
<dbReference type="InterPro" id="IPR051496">
    <property type="entry name" value="H-rev107_PLA/AT"/>
</dbReference>
<dbReference type="GO" id="GO:0016410">
    <property type="term" value="F:N-acyltransferase activity"/>
    <property type="evidence" value="ECO:0000318"/>
    <property type="project" value="GO_Central"/>
</dbReference>
<sequence>MAASQSQGAAALAWYVYMKKNDQKKPKPGDLIEIERDGFSEWAVYVGGGKAVHCTKGIVEEEDLDTLVGRDQWRVNNSLDKDHPPKGKEDIVASAKEQVGKKMASNLQLSHCERFATRVRYGRDLASQVQGSVSLSQKWKKFLQYITQHFIRNQGSYSCA</sequence>
<dbReference type="OMA" id="CTSEMEM"/>
<evidence type="ECO:0000313" key="8">
    <source>
        <dbReference type="RefSeq" id="XP_031747706.1"/>
    </source>
</evidence>
<keyword evidence="2" id="KW-0808">Transferase</keyword>
<evidence type="ECO:0000256" key="1">
    <source>
        <dbReference type="ARBA" id="ARBA00007824"/>
    </source>
</evidence>
<accession>A0A803JMP9</accession>
<gene>
    <name evidence="6 8 9" type="primary">LOC116406863</name>
</gene>
<dbReference type="PANTHER" id="PTHR13943:SF80">
    <property type="entry name" value="PHOSPHOLIPASE A AND ACYLTRANSFERASE 1-LIKE"/>
    <property type="match status" value="1"/>
</dbReference>
<evidence type="ECO:0000313" key="9">
    <source>
        <dbReference type="Xenbase" id="XB-GENE-29092279"/>
    </source>
</evidence>
<protein>
    <submittedName>
        <fullName evidence="6 8">Phospholipase A and acyltransferase 4-like</fullName>
    </submittedName>
</protein>
<dbReference type="GeneTree" id="ENSGT00940000162660"/>
<dbReference type="Ensembl" id="ENSXETT00000122817">
    <property type="protein sequence ID" value="ENSXETP00000109244"/>
    <property type="gene ID" value="ENSXETG00000044378"/>
</dbReference>
<dbReference type="AlphaFoldDB" id="A0A803JMP9"/>
<evidence type="ECO:0000256" key="4">
    <source>
        <dbReference type="ARBA" id="ARBA00023098"/>
    </source>
</evidence>
<evidence type="ECO:0000259" key="5">
    <source>
        <dbReference type="PROSITE" id="PS51934"/>
    </source>
</evidence>
<dbReference type="KEGG" id="xtr:116406863"/>
<dbReference type="AGR" id="Xenbase:XB-GENE-29092279"/>
<dbReference type="GO" id="GO:0005737">
    <property type="term" value="C:cytoplasm"/>
    <property type="evidence" value="ECO:0000318"/>
    <property type="project" value="GO_Central"/>
</dbReference>
<dbReference type="GeneID" id="116406863"/>
<keyword evidence="4" id="KW-0443">Lipid metabolism</keyword>
<keyword evidence="3" id="KW-0378">Hydrolase</keyword>
<dbReference type="Gene3D" id="3.90.1720.10">
    <property type="entry name" value="endopeptidase domain like (from Nostoc punctiforme)"/>
    <property type="match status" value="1"/>
</dbReference>
<evidence type="ECO:0000313" key="7">
    <source>
        <dbReference type="Proteomes" id="UP000008143"/>
    </source>
</evidence>
<dbReference type="GO" id="GO:0070292">
    <property type="term" value="P:N-acylphosphatidylethanolamine metabolic process"/>
    <property type="evidence" value="ECO:0000318"/>
    <property type="project" value="GO_Central"/>
</dbReference>
<dbReference type="Xenbase" id="XB-GENE-29092279">
    <property type="gene designation" value="LOC116406863"/>
</dbReference>
<name>A0A803JMP9_XENTR</name>
<dbReference type="RefSeq" id="XP_031747706.1">
    <property type="nucleotide sequence ID" value="XM_031891846.1"/>
</dbReference>
<dbReference type="GO" id="GO:0008970">
    <property type="term" value="F:phospholipase A1 activity"/>
    <property type="evidence" value="ECO:0000318"/>
    <property type="project" value="GO_Central"/>
</dbReference>
<evidence type="ECO:0000313" key="6">
    <source>
        <dbReference type="Ensembl" id="ENSXETP00000109244"/>
    </source>
</evidence>
<reference evidence="8" key="3">
    <citation type="submission" date="2025-04" db="UniProtKB">
        <authorList>
            <consortium name="RefSeq"/>
        </authorList>
    </citation>
    <scope>IDENTIFICATION</scope>
    <source>
        <strain evidence="8">Nigerian</strain>
        <tissue evidence="8">Liver and blood</tissue>
    </source>
</reference>
<dbReference type="Proteomes" id="UP000008143">
    <property type="component" value="Chromosome 8"/>
</dbReference>
<dbReference type="PROSITE" id="PS51934">
    <property type="entry name" value="LRAT"/>
    <property type="match status" value="1"/>
</dbReference>
<feature type="domain" description="LRAT" evidence="5">
    <location>
        <begin position="31"/>
        <end position="128"/>
    </location>
</feature>
<dbReference type="OrthoDB" id="421951at2759"/>
<evidence type="ECO:0000256" key="3">
    <source>
        <dbReference type="ARBA" id="ARBA00022801"/>
    </source>
</evidence>
<organism evidence="6">
    <name type="scientific">Xenopus tropicalis</name>
    <name type="common">Western clawed frog</name>
    <name type="synonym">Silurana tropicalis</name>
    <dbReference type="NCBI Taxonomy" id="8364"/>
    <lineage>
        <taxon>Eukaryota</taxon>
        <taxon>Metazoa</taxon>
        <taxon>Chordata</taxon>
        <taxon>Craniata</taxon>
        <taxon>Vertebrata</taxon>
        <taxon>Euteleostomi</taxon>
        <taxon>Amphibia</taxon>
        <taxon>Batrachia</taxon>
        <taxon>Anura</taxon>
        <taxon>Pipoidea</taxon>
        <taxon>Pipidae</taxon>
        <taxon>Xenopodinae</taxon>
        <taxon>Xenopus</taxon>
        <taxon>Silurana</taxon>
    </lineage>
</organism>
<dbReference type="Pfam" id="PF04970">
    <property type="entry name" value="LRAT"/>
    <property type="match status" value="1"/>
</dbReference>
<evidence type="ECO:0000256" key="2">
    <source>
        <dbReference type="ARBA" id="ARBA00022679"/>
    </source>
</evidence>
<proteinExistence type="inferred from homology"/>
<reference evidence="6" key="2">
    <citation type="submission" date="2021-03" db="UniProtKB">
        <authorList>
            <consortium name="Ensembl"/>
        </authorList>
    </citation>
    <scope>IDENTIFICATION</scope>
</reference>
<dbReference type="PANTHER" id="PTHR13943">
    <property type="entry name" value="HRAS-LIKE SUPPRESSOR - RELATED"/>
    <property type="match status" value="1"/>
</dbReference>
<dbReference type="GO" id="GO:0004623">
    <property type="term" value="F:phospholipase A2 activity"/>
    <property type="evidence" value="ECO:0000318"/>
    <property type="project" value="GO_Central"/>
</dbReference>
<comment type="similarity">
    <text evidence="1">Belongs to the H-rev107 family.</text>
</comment>
<reference evidence="6" key="1">
    <citation type="journal article" date="2010" name="Science">
        <title>The genome of the Western clawed frog Xenopus tropicalis.</title>
        <authorList>
            <person name="Hellsten U."/>
            <person name="Harland R.M."/>
            <person name="Gilchrist M.J."/>
            <person name="Hendrix D."/>
            <person name="Jurka J."/>
            <person name="Kapitonov V."/>
            <person name="Ovcharenko I."/>
            <person name="Putnam N.H."/>
            <person name="Shu S."/>
            <person name="Taher L."/>
            <person name="Blitz I.L."/>
            <person name="Blumberg B."/>
            <person name="Dichmann D.S."/>
            <person name="Dubchak I."/>
            <person name="Amaya E."/>
            <person name="Detter J.C."/>
            <person name="Fletcher R."/>
            <person name="Gerhard D.S."/>
            <person name="Goodstein D."/>
            <person name="Graves T."/>
            <person name="Grigoriev I.V."/>
            <person name="Grimwood J."/>
            <person name="Kawashima T."/>
            <person name="Lindquist E."/>
            <person name="Lucas S.M."/>
            <person name="Mead P.E."/>
            <person name="Mitros T."/>
            <person name="Ogino H."/>
            <person name="Ohta Y."/>
            <person name="Poliakov A.V."/>
            <person name="Pollet N."/>
            <person name="Robert J."/>
            <person name="Salamov A."/>
            <person name="Sater A.K."/>
            <person name="Schmutz J."/>
            <person name="Terry A."/>
            <person name="Vize P.D."/>
            <person name="Warren W.C."/>
            <person name="Wells D."/>
            <person name="Wills A."/>
            <person name="Wilson R.K."/>
            <person name="Zimmerman L.B."/>
            <person name="Zorn A.M."/>
            <person name="Grainger R."/>
            <person name="Grammer T."/>
            <person name="Khokha M.K."/>
            <person name="Richardson P.M."/>
            <person name="Rokhsar D.S."/>
        </authorList>
    </citation>
    <scope>NUCLEOTIDE SEQUENCE [LARGE SCALE GENOMIC DNA]</scope>
    <source>
        <strain evidence="6">Nigerian</strain>
    </source>
</reference>
<dbReference type="InterPro" id="IPR007053">
    <property type="entry name" value="LRAT_dom"/>
</dbReference>